<protein>
    <recommendedName>
        <fullName evidence="3">Phage holin family protein</fullName>
    </recommendedName>
</protein>
<proteinExistence type="predicted"/>
<gene>
    <name evidence="2" type="ORF">S01H1_05593</name>
</gene>
<evidence type="ECO:0000256" key="1">
    <source>
        <dbReference type="SAM" id="Phobius"/>
    </source>
</evidence>
<reference evidence="2" key="1">
    <citation type="journal article" date="2014" name="Front. Microbiol.">
        <title>High frequency of phylogenetically diverse reductive dehalogenase-homologous genes in deep subseafloor sedimentary metagenomes.</title>
        <authorList>
            <person name="Kawai M."/>
            <person name="Futagami T."/>
            <person name="Toyoda A."/>
            <person name="Takaki Y."/>
            <person name="Nishi S."/>
            <person name="Hori S."/>
            <person name="Arai W."/>
            <person name="Tsubouchi T."/>
            <person name="Morono Y."/>
            <person name="Uchiyama I."/>
            <person name="Ito T."/>
            <person name="Fujiyama A."/>
            <person name="Inagaki F."/>
            <person name="Takami H."/>
        </authorList>
    </citation>
    <scope>NUCLEOTIDE SEQUENCE</scope>
    <source>
        <strain evidence="2">Expedition CK06-06</strain>
    </source>
</reference>
<organism evidence="2">
    <name type="scientific">marine sediment metagenome</name>
    <dbReference type="NCBI Taxonomy" id="412755"/>
    <lineage>
        <taxon>unclassified sequences</taxon>
        <taxon>metagenomes</taxon>
        <taxon>ecological metagenomes</taxon>
    </lineage>
</organism>
<feature type="transmembrane region" description="Helical" evidence="1">
    <location>
        <begin position="6"/>
        <end position="25"/>
    </location>
</feature>
<dbReference type="InterPro" id="IPR007165">
    <property type="entry name" value="Phage_holin_4_2"/>
</dbReference>
<feature type="transmembrane region" description="Helical" evidence="1">
    <location>
        <begin position="92"/>
        <end position="110"/>
    </location>
</feature>
<keyword evidence="1" id="KW-1133">Transmembrane helix</keyword>
<evidence type="ECO:0008006" key="3">
    <source>
        <dbReference type="Google" id="ProtNLM"/>
    </source>
</evidence>
<comment type="caution">
    <text evidence="2">The sequence shown here is derived from an EMBL/GenBank/DDBJ whole genome shotgun (WGS) entry which is preliminary data.</text>
</comment>
<accession>X0SHT3</accession>
<keyword evidence="1" id="KW-0472">Membrane</keyword>
<dbReference type="EMBL" id="BARS01002910">
    <property type="protein sequence ID" value="GAF74681.1"/>
    <property type="molecule type" value="Genomic_DNA"/>
</dbReference>
<sequence length="118" mass="12187">MDFISFLFALFVSAVVLLIVDKVNVGLKVGGLVNAMVSALAISVVGTLVMWFLGLFGIAIGGGFFGAIVFLIVAAVVLMLSAKVMPGLEVSGFGGAAISAIAIGVVYWLLEWFVGLFA</sequence>
<feature type="transmembrane region" description="Helical" evidence="1">
    <location>
        <begin position="32"/>
        <end position="52"/>
    </location>
</feature>
<dbReference type="Pfam" id="PF04020">
    <property type="entry name" value="Phage_holin_4_2"/>
    <property type="match status" value="1"/>
</dbReference>
<name>X0SHT3_9ZZZZ</name>
<evidence type="ECO:0000313" key="2">
    <source>
        <dbReference type="EMBL" id="GAF74681.1"/>
    </source>
</evidence>
<feature type="transmembrane region" description="Helical" evidence="1">
    <location>
        <begin position="58"/>
        <end position="80"/>
    </location>
</feature>
<keyword evidence="1" id="KW-0812">Transmembrane</keyword>
<dbReference type="AlphaFoldDB" id="X0SHT3"/>